<proteinExistence type="predicted"/>
<dbReference type="InterPro" id="IPR001314">
    <property type="entry name" value="Peptidase_S1A"/>
</dbReference>
<dbReference type="Gene3D" id="2.40.10.10">
    <property type="entry name" value="Trypsin-like serine proteases"/>
    <property type="match status" value="2"/>
</dbReference>
<dbReference type="GO" id="GO:0005576">
    <property type="term" value="C:extracellular region"/>
    <property type="evidence" value="ECO:0007669"/>
    <property type="project" value="UniProtKB-SubCell"/>
</dbReference>
<feature type="non-terminal residue" evidence="7">
    <location>
        <position position="269"/>
    </location>
</feature>
<evidence type="ECO:0000256" key="1">
    <source>
        <dbReference type="ARBA" id="ARBA00004613"/>
    </source>
</evidence>
<evidence type="ECO:0000313" key="7">
    <source>
        <dbReference type="EMBL" id="CAL4195340.1"/>
    </source>
</evidence>
<comment type="caution">
    <text evidence="7">The sequence shown here is derived from an EMBL/GenBank/DDBJ whole genome shotgun (WGS) entry which is preliminary data.</text>
</comment>
<accession>A0AAV2SGB3</accession>
<dbReference type="InterPro" id="IPR043504">
    <property type="entry name" value="Peptidase_S1_PA_chymotrypsin"/>
</dbReference>
<dbReference type="CDD" id="cd00190">
    <property type="entry name" value="Tryp_SPc"/>
    <property type="match status" value="1"/>
</dbReference>
<dbReference type="PRINTS" id="PR00722">
    <property type="entry name" value="CHYMOTRYPSIN"/>
</dbReference>
<dbReference type="PROSITE" id="PS00134">
    <property type="entry name" value="TRYPSIN_HIS"/>
    <property type="match status" value="1"/>
</dbReference>
<evidence type="ECO:0000256" key="5">
    <source>
        <dbReference type="SAM" id="MobiDB-lite"/>
    </source>
</evidence>
<dbReference type="Proteomes" id="UP001497623">
    <property type="component" value="Unassembled WGS sequence"/>
</dbReference>
<keyword evidence="2" id="KW-0964">Secreted</keyword>
<dbReference type="AlphaFoldDB" id="A0AAV2SGB3"/>
<keyword evidence="4" id="KW-0378">Hydrolase</keyword>
<keyword evidence="3" id="KW-1015">Disulfide bond</keyword>
<dbReference type="PROSITE" id="PS50240">
    <property type="entry name" value="TRYPSIN_DOM"/>
    <property type="match status" value="1"/>
</dbReference>
<dbReference type="EMBL" id="CAXKWB010071656">
    <property type="protein sequence ID" value="CAL4195340.1"/>
    <property type="molecule type" value="Genomic_DNA"/>
</dbReference>
<evidence type="ECO:0000256" key="3">
    <source>
        <dbReference type="ARBA" id="ARBA00023157"/>
    </source>
</evidence>
<protein>
    <recommendedName>
        <fullName evidence="6">Peptidase S1 domain-containing protein</fullName>
    </recommendedName>
</protein>
<feature type="compositionally biased region" description="Polar residues" evidence="5">
    <location>
        <begin position="1"/>
        <end position="11"/>
    </location>
</feature>
<keyword evidence="4" id="KW-0720">Serine protease</keyword>
<dbReference type="PANTHER" id="PTHR24252:SF7">
    <property type="entry name" value="HYALIN"/>
    <property type="match status" value="1"/>
</dbReference>
<feature type="region of interest" description="Disordered" evidence="5">
    <location>
        <begin position="1"/>
        <end position="20"/>
    </location>
</feature>
<keyword evidence="4" id="KW-0645">Protease</keyword>
<dbReference type="Pfam" id="PF00089">
    <property type="entry name" value="Trypsin"/>
    <property type="match status" value="1"/>
</dbReference>
<reference evidence="7 8" key="1">
    <citation type="submission" date="2024-05" db="EMBL/GenBank/DDBJ databases">
        <authorList>
            <person name="Wallberg A."/>
        </authorList>
    </citation>
    <scope>NUCLEOTIDE SEQUENCE [LARGE SCALE GENOMIC DNA]</scope>
</reference>
<name>A0AAV2SGB3_MEGNR</name>
<feature type="domain" description="Peptidase S1" evidence="6">
    <location>
        <begin position="31"/>
        <end position="269"/>
    </location>
</feature>
<organism evidence="7 8">
    <name type="scientific">Meganyctiphanes norvegica</name>
    <name type="common">Northern krill</name>
    <name type="synonym">Thysanopoda norvegica</name>
    <dbReference type="NCBI Taxonomy" id="48144"/>
    <lineage>
        <taxon>Eukaryota</taxon>
        <taxon>Metazoa</taxon>
        <taxon>Ecdysozoa</taxon>
        <taxon>Arthropoda</taxon>
        <taxon>Crustacea</taxon>
        <taxon>Multicrustacea</taxon>
        <taxon>Malacostraca</taxon>
        <taxon>Eumalacostraca</taxon>
        <taxon>Eucarida</taxon>
        <taxon>Euphausiacea</taxon>
        <taxon>Euphausiidae</taxon>
        <taxon>Meganyctiphanes</taxon>
    </lineage>
</organism>
<keyword evidence="8" id="KW-1185">Reference proteome</keyword>
<comment type="subcellular location">
    <subcellularLocation>
        <location evidence="1">Secreted</location>
    </subcellularLocation>
</comment>
<evidence type="ECO:0000256" key="4">
    <source>
        <dbReference type="RuleBase" id="RU363034"/>
    </source>
</evidence>
<dbReference type="PANTHER" id="PTHR24252">
    <property type="entry name" value="ACROSIN-RELATED"/>
    <property type="match status" value="1"/>
</dbReference>
<evidence type="ECO:0000313" key="8">
    <source>
        <dbReference type="Proteomes" id="UP001497623"/>
    </source>
</evidence>
<dbReference type="GO" id="GO:0004252">
    <property type="term" value="F:serine-type endopeptidase activity"/>
    <property type="evidence" value="ECO:0007669"/>
    <property type="project" value="InterPro"/>
</dbReference>
<dbReference type="InterPro" id="IPR033116">
    <property type="entry name" value="TRYPSIN_SER"/>
</dbReference>
<dbReference type="InterPro" id="IPR001254">
    <property type="entry name" value="Trypsin_dom"/>
</dbReference>
<dbReference type="GO" id="GO:0006508">
    <property type="term" value="P:proteolysis"/>
    <property type="evidence" value="ECO:0007669"/>
    <property type="project" value="UniProtKB-KW"/>
</dbReference>
<evidence type="ECO:0000256" key="2">
    <source>
        <dbReference type="ARBA" id="ARBA00022525"/>
    </source>
</evidence>
<dbReference type="SMART" id="SM00020">
    <property type="entry name" value="Tryp_SPc"/>
    <property type="match status" value="1"/>
</dbReference>
<dbReference type="InterPro" id="IPR009003">
    <property type="entry name" value="Peptidase_S1_PA"/>
</dbReference>
<dbReference type="FunFam" id="2.40.10.10:FF:000038">
    <property type="entry name" value="Serine protease"/>
    <property type="match status" value="1"/>
</dbReference>
<sequence>MKAEKQNNWLQVRSARAPSSRRHLQRGINKIVGGTDATAGELPYQLSFQDTAFGFQTHFCGASIYNENWAITAAHCVQGEDFETPVDLRIVAGELDRSVDEGNEQAIVLSQIIPHPKFGSDHVTHDIALLRLSEPLVFNDFVQPANLPPTQNHTPSGDCIVSGWGTLEEGGSGLPNILQKVTVGVYTDDECRTAYWFEEIDETMICAGFPEGGKDACQGDSGGPLVCSDTGSNYLAGVVSWGFGCGKPNYPGVYCDIGYFVDWIQANAS</sequence>
<dbReference type="PROSITE" id="PS00135">
    <property type="entry name" value="TRYPSIN_SER"/>
    <property type="match status" value="1"/>
</dbReference>
<dbReference type="InterPro" id="IPR018114">
    <property type="entry name" value="TRYPSIN_HIS"/>
</dbReference>
<evidence type="ECO:0000259" key="6">
    <source>
        <dbReference type="PROSITE" id="PS50240"/>
    </source>
</evidence>
<dbReference type="SUPFAM" id="SSF50494">
    <property type="entry name" value="Trypsin-like serine proteases"/>
    <property type="match status" value="1"/>
</dbReference>
<gene>
    <name evidence="7" type="ORF">MNOR_LOCUS37037</name>
</gene>